<keyword evidence="4" id="KW-1185">Reference proteome</keyword>
<keyword evidence="1" id="KW-0378">Hydrolase</keyword>
<dbReference type="EMBL" id="FOCQ01000001">
    <property type="protein sequence ID" value="SEM72673.1"/>
    <property type="molecule type" value="Genomic_DNA"/>
</dbReference>
<dbReference type="RefSeq" id="WP_089964570.1">
    <property type="nucleotide sequence ID" value="NZ_FOCQ01000001.1"/>
</dbReference>
<evidence type="ECO:0000313" key="3">
    <source>
        <dbReference type="EMBL" id="SEM72673.1"/>
    </source>
</evidence>
<dbReference type="InterPro" id="IPR041796">
    <property type="entry name" value="Mre11_N"/>
</dbReference>
<name>A0A1H8AQ27_9BACL</name>
<accession>A0A1H8AQ27</accession>
<dbReference type="Proteomes" id="UP000199695">
    <property type="component" value="Unassembled WGS sequence"/>
</dbReference>
<keyword evidence="3" id="KW-0540">Nuclease</keyword>
<dbReference type="InterPro" id="IPR050535">
    <property type="entry name" value="DNA_Repair-Maintenance_Comp"/>
</dbReference>
<dbReference type="AlphaFoldDB" id="A0A1H8AQ27"/>
<proteinExistence type="predicted"/>
<evidence type="ECO:0000256" key="1">
    <source>
        <dbReference type="ARBA" id="ARBA00022801"/>
    </source>
</evidence>
<gene>
    <name evidence="3" type="ORF">SAMN05444955_101284</name>
</gene>
<evidence type="ECO:0000313" key="4">
    <source>
        <dbReference type="Proteomes" id="UP000199695"/>
    </source>
</evidence>
<reference evidence="3 4" key="1">
    <citation type="submission" date="2016-10" db="EMBL/GenBank/DDBJ databases">
        <authorList>
            <person name="de Groot N.N."/>
        </authorList>
    </citation>
    <scope>NUCLEOTIDE SEQUENCE [LARGE SCALE GENOMIC DNA]</scope>
    <source>
        <strain evidence="3 4">DSM 46701</strain>
    </source>
</reference>
<dbReference type="OrthoDB" id="9773856at2"/>
<protein>
    <submittedName>
        <fullName evidence="3">DNA repair exonuclease SbcCD nuclease subunit</fullName>
    </submittedName>
</protein>
<evidence type="ECO:0000259" key="2">
    <source>
        <dbReference type="Pfam" id="PF00149"/>
    </source>
</evidence>
<sequence length="379" mass="44348">MKPVTWIHTADLHLDEPVKGWKGSKEEAWKRSQEYRQTFERMISLVKERQVPFLFIAGDFLEYGVVSKSTVRFVKEQFRQISGTRVLIAPGNHDPYRPDSVYCLEEWPENVHIFGGEWESLHFPEFDLTVYGRGFTDFTESEWKAPDGLKADGRKVMVVHGDFLVQDGSSPYFPICEQELALLEMDYVALGHIHKAADYRLNNRRRTWVRYPGSPEALNWKETGERTVTYGVLDERGVRIEPVSIQTRVYEKHRVDIQGCETMEEVIVRILQETGAADKNGYHAVELTGRRARELELKEDSLRRMEERLKQAGFYAVYLEDQSKPDFDLEYYRRQPGVIGVFIRKMEERMEQNPDRQAEYERALYKGLEALLAKEHVRS</sequence>
<keyword evidence="3" id="KW-0269">Exonuclease</keyword>
<dbReference type="STRING" id="1173111.SAMN05444955_101284"/>
<dbReference type="SUPFAM" id="SSF56300">
    <property type="entry name" value="Metallo-dependent phosphatases"/>
    <property type="match status" value="1"/>
</dbReference>
<organism evidence="3 4">
    <name type="scientific">Lihuaxuella thermophila</name>
    <dbReference type="NCBI Taxonomy" id="1173111"/>
    <lineage>
        <taxon>Bacteria</taxon>
        <taxon>Bacillati</taxon>
        <taxon>Bacillota</taxon>
        <taxon>Bacilli</taxon>
        <taxon>Bacillales</taxon>
        <taxon>Thermoactinomycetaceae</taxon>
        <taxon>Lihuaxuella</taxon>
    </lineage>
</organism>
<dbReference type="CDD" id="cd00840">
    <property type="entry name" value="MPP_Mre11_N"/>
    <property type="match status" value="1"/>
</dbReference>
<dbReference type="GO" id="GO:0004527">
    <property type="term" value="F:exonuclease activity"/>
    <property type="evidence" value="ECO:0007669"/>
    <property type="project" value="UniProtKB-KW"/>
</dbReference>
<dbReference type="InterPro" id="IPR004843">
    <property type="entry name" value="Calcineurin-like_PHP"/>
</dbReference>
<dbReference type="PANTHER" id="PTHR30337">
    <property type="entry name" value="COMPONENT OF ATP-DEPENDENT DSDNA EXONUCLEASE"/>
    <property type="match status" value="1"/>
</dbReference>
<dbReference type="Pfam" id="PF00149">
    <property type="entry name" value="Metallophos"/>
    <property type="match status" value="1"/>
</dbReference>
<dbReference type="Gene3D" id="3.60.21.10">
    <property type="match status" value="1"/>
</dbReference>
<dbReference type="InterPro" id="IPR029052">
    <property type="entry name" value="Metallo-depent_PP-like"/>
</dbReference>
<dbReference type="PANTHER" id="PTHR30337:SF7">
    <property type="entry name" value="PHOSPHOESTERASE"/>
    <property type="match status" value="1"/>
</dbReference>
<feature type="domain" description="Calcineurin-like phosphoesterase" evidence="2">
    <location>
        <begin position="7"/>
        <end position="195"/>
    </location>
</feature>